<dbReference type="Gene3D" id="1.10.150.20">
    <property type="entry name" value="5' to 3' exonuclease, C-terminal subdomain"/>
    <property type="match status" value="1"/>
</dbReference>
<reference evidence="9 10" key="1">
    <citation type="submission" date="2018-05" db="EMBL/GenBank/DDBJ databases">
        <title>Zavarzinia sp. HR-AS.</title>
        <authorList>
            <person name="Lee Y."/>
            <person name="Jeon C.O."/>
        </authorList>
    </citation>
    <scope>NUCLEOTIDE SEQUENCE [LARGE SCALE GENOMIC DNA]</scope>
    <source>
        <strain evidence="9 10">HR-AS</strain>
    </source>
</reference>
<dbReference type="GO" id="GO:0009378">
    <property type="term" value="F:four-way junction helicase activity"/>
    <property type="evidence" value="ECO:0007669"/>
    <property type="project" value="InterPro"/>
</dbReference>
<dbReference type="GO" id="GO:0006281">
    <property type="term" value="P:DNA repair"/>
    <property type="evidence" value="ECO:0007669"/>
    <property type="project" value="UniProtKB-UniRule"/>
</dbReference>
<comment type="domain">
    <text evidence="6">Has three domains with a flexible linker between the domains II and III and assumes an 'L' shape. Domain III is highly mobile and contacts RuvB.</text>
</comment>
<dbReference type="Pfam" id="PF01330">
    <property type="entry name" value="RuvA_N"/>
    <property type="match status" value="1"/>
</dbReference>
<dbReference type="GO" id="GO:0005737">
    <property type="term" value="C:cytoplasm"/>
    <property type="evidence" value="ECO:0007669"/>
    <property type="project" value="UniProtKB-SubCell"/>
</dbReference>
<sequence>MIGKLSGRLDETGEDWAMVDCGGVGYVASCSARTLRRLPAPGEAVCLVVETVMREDSIRLFGFLDKAERDWFRVLQTVQGVGAKVALAILDALAPDEISRAVMAGDKAALGRASGVGPKLALRLITELKDRVPAVGGGAFVPGPAPAGAPPAGGSAMAETASALVNLGYKPAEASVAVAAAVSKLGKDAEVGALIRQSLKELAR</sequence>
<evidence type="ECO:0000313" key="10">
    <source>
        <dbReference type="Proteomes" id="UP000245461"/>
    </source>
</evidence>
<dbReference type="NCBIfam" id="TIGR00084">
    <property type="entry name" value="ruvA"/>
    <property type="match status" value="1"/>
</dbReference>
<dbReference type="OrthoDB" id="5293449at2"/>
<comment type="similarity">
    <text evidence="6">Belongs to the RuvA family.</text>
</comment>
<dbReference type="SUPFAM" id="SSF47781">
    <property type="entry name" value="RuvA domain 2-like"/>
    <property type="match status" value="1"/>
</dbReference>
<organism evidence="9 10">
    <name type="scientific">Zavarzinia aquatilis</name>
    <dbReference type="NCBI Taxonomy" id="2211142"/>
    <lineage>
        <taxon>Bacteria</taxon>
        <taxon>Pseudomonadati</taxon>
        <taxon>Pseudomonadota</taxon>
        <taxon>Alphaproteobacteria</taxon>
        <taxon>Rhodospirillales</taxon>
        <taxon>Zavarziniaceae</taxon>
        <taxon>Zavarzinia</taxon>
    </lineage>
</organism>
<dbReference type="GO" id="GO:0005524">
    <property type="term" value="F:ATP binding"/>
    <property type="evidence" value="ECO:0007669"/>
    <property type="project" value="InterPro"/>
</dbReference>
<comment type="subcellular location">
    <subcellularLocation>
        <location evidence="6">Cytoplasm</location>
    </subcellularLocation>
</comment>
<dbReference type="GO" id="GO:0006310">
    <property type="term" value="P:DNA recombination"/>
    <property type="evidence" value="ECO:0007669"/>
    <property type="project" value="UniProtKB-UniRule"/>
</dbReference>
<dbReference type="GO" id="GO:0048476">
    <property type="term" value="C:Holliday junction resolvase complex"/>
    <property type="evidence" value="ECO:0007669"/>
    <property type="project" value="UniProtKB-UniRule"/>
</dbReference>
<dbReference type="Proteomes" id="UP000245461">
    <property type="component" value="Unassembled WGS sequence"/>
</dbReference>
<dbReference type="EMBL" id="QGLE01000017">
    <property type="protein sequence ID" value="PWR18111.1"/>
    <property type="molecule type" value="Genomic_DNA"/>
</dbReference>
<evidence type="ECO:0000256" key="3">
    <source>
        <dbReference type="ARBA" id="ARBA00023125"/>
    </source>
</evidence>
<dbReference type="Gene3D" id="1.10.8.10">
    <property type="entry name" value="DNA helicase RuvA subunit, C-terminal domain"/>
    <property type="match status" value="1"/>
</dbReference>
<evidence type="ECO:0000313" key="9">
    <source>
        <dbReference type="EMBL" id="PWR18111.1"/>
    </source>
</evidence>
<dbReference type="InterPro" id="IPR036267">
    <property type="entry name" value="RuvA_C_sf"/>
</dbReference>
<evidence type="ECO:0000256" key="1">
    <source>
        <dbReference type="ARBA" id="ARBA00022490"/>
    </source>
</evidence>
<keyword evidence="5 6" id="KW-0234">DNA repair</keyword>
<dbReference type="SUPFAM" id="SSF50249">
    <property type="entry name" value="Nucleic acid-binding proteins"/>
    <property type="match status" value="1"/>
</dbReference>
<keyword evidence="4 6" id="KW-0233">DNA recombination</keyword>
<dbReference type="HAMAP" id="MF_00031">
    <property type="entry name" value="DNA_HJ_migration_RuvA"/>
    <property type="match status" value="1"/>
</dbReference>
<dbReference type="InterPro" id="IPR012340">
    <property type="entry name" value="NA-bd_OB-fold"/>
</dbReference>
<comment type="caution">
    <text evidence="6">Lacks conserved residue(s) required for the propagation of feature annotation.</text>
</comment>
<dbReference type="InterPro" id="IPR010994">
    <property type="entry name" value="RuvA_2-like"/>
</dbReference>
<accession>A0A317DTY8</accession>
<dbReference type="InterPro" id="IPR011114">
    <property type="entry name" value="RuvA_C"/>
</dbReference>
<evidence type="ECO:0000256" key="6">
    <source>
        <dbReference type="HAMAP-Rule" id="MF_00031"/>
    </source>
</evidence>
<comment type="function">
    <text evidence="6">The RuvA-RuvB-RuvC complex processes Holliday junction (HJ) DNA during genetic recombination and DNA repair, while the RuvA-RuvB complex plays an important role in the rescue of blocked DNA replication forks via replication fork reversal (RFR). RuvA specifically binds to HJ cruciform DNA, conferring on it an open structure. The RuvB hexamer acts as an ATP-dependent pump, pulling dsDNA into and through the RuvAB complex. HJ branch migration allows RuvC to scan DNA until it finds its consensus sequence, where it cleaves and resolves the cruciform DNA.</text>
</comment>
<proteinExistence type="inferred from homology"/>
<name>A0A317DTY8_9PROT</name>
<dbReference type="Pfam" id="PF14520">
    <property type="entry name" value="HHH_5"/>
    <property type="match status" value="1"/>
</dbReference>
<keyword evidence="1 6" id="KW-0963">Cytoplasm</keyword>
<feature type="region of interest" description="Domain III" evidence="6">
    <location>
        <begin position="152"/>
        <end position="204"/>
    </location>
</feature>
<dbReference type="GO" id="GO:0000400">
    <property type="term" value="F:four-way junction DNA binding"/>
    <property type="evidence" value="ECO:0007669"/>
    <property type="project" value="UniProtKB-UniRule"/>
</dbReference>
<evidence type="ECO:0000259" key="8">
    <source>
        <dbReference type="Pfam" id="PF07499"/>
    </source>
</evidence>
<feature type="domain" description="DNA helicase Holliday junction RuvA type" evidence="7">
    <location>
        <begin position="1"/>
        <end position="62"/>
    </location>
</feature>
<comment type="subunit">
    <text evidence="6">Homotetramer. Forms an RuvA(8)-RuvB(12)-Holliday junction (HJ) complex. HJ DNA is sandwiched between 2 RuvA tetramers; dsDNA enters through RuvA and exits via RuvB. An RuvB hexamer assembles on each DNA strand where it exits the tetramer. Each RuvB hexamer is contacted by two RuvA subunits (via domain III) on 2 adjacent RuvB subunits; this complex drives branch migration. In the full resolvosome a probable DNA-RuvA(4)-RuvB(12)-RuvC(2) complex forms which resolves the HJ.</text>
</comment>
<dbReference type="Gene3D" id="2.40.50.140">
    <property type="entry name" value="Nucleic acid-binding proteins"/>
    <property type="match status" value="1"/>
</dbReference>
<keyword evidence="3 6" id="KW-0238">DNA-binding</keyword>
<feature type="region of interest" description="Domain I" evidence="6">
    <location>
        <begin position="1"/>
        <end position="64"/>
    </location>
</feature>
<dbReference type="SUPFAM" id="SSF46929">
    <property type="entry name" value="DNA helicase RuvA subunit, C-terminal domain"/>
    <property type="match status" value="1"/>
</dbReference>
<dbReference type="GO" id="GO:0009379">
    <property type="term" value="C:Holliday junction helicase complex"/>
    <property type="evidence" value="ECO:0007669"/>
    <property type="project" value="InterPro"/>
</dbReference>
<evidence type="ECO:0000256" key="2">
    <source>
        <dbReference type="ARBA" id="ARBA00022763"/>
    </source>
</evidence>
<dbReference type="InterPro" id="IPR013849">
    <property type="entry name" value="DNA_helicase_Holl-junc_RuvA_I"/>
</dbReference>
<dbReference type="RefSeq" id="WP_109907930.1">
    <property type="nucleotide sequence ID" value="NZ_QGLE01000017.1"/>
</dbReference>
<keyword evidence="2 6" id="KW-0227">DNA damage</keyword>
<evidence type="ECO:0000256" key="5">
    <source>
        <dbReference type="ARBA" id="ARBA00023204"/>
    </source>
</evidence>
<gene>
    <name evidence="6" type="primary">ruvA</name>
    <name evidence="9" type="ORF">DKG74_19890</name>
</gene>
<dbReference type="AlphaFoldDB" id="A0A317DTY8"/>
<protein>
    <recommendedName>
        <fullName evidence="6">Holliday junction branch migration complex subunit RuvA</fullName>
    </recommendedName>
</protein>
<dbReference type="Pfam" id="PF07499">
    <property type="entry name" value="RuvA_C"/>
    <property type="match status" value="1"/>
</dbReference>
<evidence type="ECO:0000256" key="4">
    <source>
        <dbReference type="ARBA" id="ARBA00023172"/>
    </source>
</evidence>
<keyword evidence="10" id="KW-1185">Reference proteome</keyword>
<feature type="domain" description="Holliday junction DNA helicase RuvA C-terminal" evidence="8">
    <location>
        <begin position="156"/>
        <end position="202"/>
    </location>
</feature>
<evidence type="ECO:0000259" key="7">
    <source>
        <dbReference type="Pfam" id="PF01330"/>
    </source>
</evidence>
<comment type="caution">
    <text evidence="9">The sequence shown here is derived from an EMBL/GenBank/DDBJ whole genome shotgun (WGS) entry which is preliminary data.</text>
</comment>
<dbReference type="InterPro" id="IPR000085">
    <property type="entry name" value="RuvA"/>
</dbReference>